<name>A0ABD0YYL5_9HEMI</name>
<reference evidence="2 3" key="1">
    <citation type="submission" date="2024-07" db="EMBL/GenBank/DDBJ databases">
        <title>Chromosome-level genome assembly of the water stick insect Ranatra chinensis (Heteroptera: Nepidae).</title>
        <authorList>
            <person name="Liu X."/>
        </authorList>
    </citation>
    <scope>NUCLEOTIDE SEQUENCE [LARGE SCALE GENOMIC DNA]</scope>
    <source>
        <strain evidence="2">Cailab_2021Rc</strain>
        <tissue evidence="2">Muscle</tissue>
    </source>
</reference>
<comment type="caution">
    <text evidence="2">The sequence shown here is derived from an EMBL/GenBank/DDBJ whole genome shotgun (WGS) entry which is preliminary data.</text>
</comment>
<protein>
    <submittedName>
        <fullName evidence="2">Uncharacterized protein</fullName>
    </submittedName>
</protein>
<proteinExistence type="predicted"/>
<dbReference type="AlphaFoldDB" id="A0ABD0YYL5"/>
<accession>A0ABD0YYL5</accession>
<evidence type="ECO:0000313" key="2">
    <source>
        <dbReference type="EMBL" id="KAL1141032.1"/>
    </source>
</evidence>
<gene>
    <name evidence="2" type="ORF">AAG570_000958</name>
</gene>
<dbReference type="Proteomes" id="UP001558652">
    <property type="component" value="Unassembled WGS sequence"/>
</dbReference>
<sequence>MPLLMPCPETLQRLAVPSSGSRPTIPGVWSCRNHSARWCCWSVATRTTQIASASYGPGSGFRGVITGRGCGRLLRGRQGAREGRGVGGEGRDRQVKFGWEFTWLARRQSALEVVRLHRGPCLHHPGLNSVEGGIGGWERLPSPNDPGTDGHLHPAMTG</sequence>
<dbReference type="EMBL" id="JBFDAA010000001">
    <property type="protein sequence ID" value="KAL1141032.1"/>
    <property type="molecule type" value="Genomic_DNA"/>
</dbReference>
<evidence type="ECO:0000313" key="3">
    <source>
        <dbReference type="Proteomes" id="UP001558652"/>
    </source>
</evidence>
<evidence type="ECO:0000256" key="1">
    <source>
        <dbReference type="SAM" id="MobiDB-lite"/>
    </source>
</evidence>
<keyword evidence="3" id="KW-1185">Reference proteome</keyword>
<organism evidence="2 3">
    <name type="scientific">Ranatra chinensis</name>
    <dbReference type="NCBI Taxonomy" id="642074"/>
    <lineage>
        <taxon>Eukaryota</taxon>
        <taxon>Metazoa</taxon>
        <taxon>Ecdysozoa</taxon>
        <taxon>Arthropoda</taxon>
        <taxon>Hexapoda</taxon>
        <taxon>Insecta</taxon>
        <taxon>Pterygota</taxon>
        <taxon>Neoptera</taxon>
        <taxon>Paraneoptera</taxon>
        <taxon>Hemiptera</taxon>
        <taxon>Heteroptera</taxon>
        <taxon>Panheteroptera</taxon>
        <taxon>Nepomorpha</taxon>
        <taxon>Nepidae</taxon>
        <taxon>Ranatrinae</taxon>
        <taxon>Ranatra</taxon>
    </lineage>
</organism>
<feature type="region of interest" description="Disordered" evidence="1">
    <location>
        <begin position="134"/>
        <end position="158"/>
    </location>
</feature>